<dbReference type="Pfam" id="PF07526">
    <property type="entry name" value="POX"/>
    <property type="match status" value="1"/>
</dbReference>
<evidence type="ECO:0000256" key="3">
    <source>
        <dbReference type="ARBA" id="ARBA00023163"/>
    </source>
</evidence>
<evidence type="ECO:0000259" key="6">
    <source>
        <dbReference type="SMART" id="SM00574"/>
    </source>
</evidence>
<dbReference type="PANTHER" id="PTHR11850">
    <property type="entry name" value="HOMEOBOX PROTEIN TRANSCRIPTION FACTORS"/>
    <property type="match status" value="1"/>
</dbReference>
<dbReference type="OMA" id="EEYRYMG"/>
<keyword evidence="3" id="KW-0804">Transcription</keyword>
<evidence type="ECO:0000256" key="4">
    <source>
        <dbReference type="ARBA" id="ARBA00023242"/>
    </source>
</evidence>
<dbReference type="GO" id="GO:0003677">
    <property type="term" value="F:DNA binding"/>
    <property type="evidence" value="ECO:0007669"/>
    <property type="project" value="UniProtKB-KW"/>
</dbReference>
<dbReference type="Proteomes" id="UP000243459">
    <property type="component" value="Chromosome 7"/>
</dbReference>
<evidence type="ECO:0000256" key="5">
    <source>
        <dbReference type="SAM" id="MobiDB-lite"/>
    </source>
</evidence>
<keyword evidence="8" id="KW-1185">Reference proteome</keyword>
<evidence type="ECO:0000313" key="7">
    <source>
        <dbReference type="EMBL" id="ONK64364.1"/>
    </source>
</evidence>
<evidence type="ECO:0000313" key="8">
    <source>
        <dbReference type="Proteomes" id="UP000243459"/>
    </source>
</evidence>
<dbReference type="EMBL" id="CM007387">
    <property type="protein sequence ID" value="ONK64364.1"/>
    <property type="molecule type" value="Genomic_DNA"/>
</dbReference>
<feature type="compositionally biased region" description="Basic and acidic residues" evidence="5">
    <location>
        <begin position="209"/>
        <end position="230"/>
    </location>
</feature>
<sequence length="274" mass="31047">MLLSSFSNHEARKDNTQPSVSYGNGHGLSLTLCSRRLTKFQRERNSNYSSNDCMICEREANCSHHNLHGMTSLLAIQNSPYLKPAQQLLDEVICVSNAVEPSSENQVRSLQIDKMEESINRHEGNHFSSDENDAVHIRISKLVALLVQLESQYERYFHQMDTVVASFEAVAGVEAAASYTALTIQAMSKHFSNLRCAIITQINSSSDSLSKDTPRSHGDVSHENSKQKRETLQQLSMMQIRQVWRPLKGLPEESVACLRSWLFKHFLHPYRIGL</sequence>
<dbReference type="Gramene" id="ONK64364">
    <property type="protein sequence ID" value="ONK64364"/>
    <property type="gene ID" value="A4U43_C07F25040"/>
</dbReference>
<gene>
    <name evidence="7" type="ORF">A4U43_C07F25040</name>
</gene>
<keyword evidence="1" id="KW-0238">DNA-binding</keyword>
<dbReference type="SMART" id="SM00574">
    <property type="entry name" value="POX"/>
    <property type="match status" value="1"/>
</dbReference>
<dbReference type="InterPro" id="IPR006563">
    <property type="entry name" value="POX_dom"/>
</dbReference>
<keyword evidence="2" id="KW-0371">Homeobox</keyword>
<organism evidence="7 8">
    <name type="scientific">Asparagus officinalis</name>
    <name type="common">Garden asparagus</name>
    <dbReference type="NCBI Taxonomy" id="4686"/>
    <lineage>
        <taxon>Eukaryota</taxon>
        <taxon>Viridiplantae</taxon>
        <taxon>Streptophyta</taxon>
        <taxon>Embryophyta</taxon>
        <taxon>Tracheophyta</taxon>
        <taxon>Spermatophyta</taxon>
        <taxon>Magnoliopsida</taxon>
        <taxon>Liliopsida</taxon>
        <taxon>Asparagales</taxon>
        <taxon>Asparagaceae</taxon>
        <taxon>Asparagoideae</taxon>
        <taxon>Asparagus</taxon>
    </lineage>
</organism>
<keyword evidence="4" id="KW-0539">Nucleus</keyword>
<name>A0A5P1EEU4_ASPOF</name>
<feature type="domain" description="POX" evidence="6">
    <location>
        <begin position="70"/>
        <end position="200"/>
    </location>
</feature>
<protein>
    <recommendedName>
        <fullName evidence="6">POX domain-containing protein</fullName>
    </recommendedName>
</protein>
<evidence type="ECO:0000256" key="2">
    <source>
        <dbReference type="ARBA" id="ARBA00023155"/>
    </source>
</evidence>
<evidence type="ECO:0000256" key="1">
    <source>
        <dbReference type="ARBA" id="ARBA00023125"/>
    </source>
</evidence>
<accession>A0A5P1EEU4</accession>
<dbReference type="AlphaFoldDB" id="A0A5P1EEU4"/>
<feature type="region of interest" description="Disordered" evidence="5">
    <location>
        <begin position="1"/>
        <end position="22"/>
    </location>
</feature>
<reference evidence="8" key="1">
    <citation type="journal article" date="2017" name="Nat. Commun.">
        <title>The asparagus genome sheds light on the origin and evolution of a young Y chromosome.</title>
        <authorList>
            <person name="Harkess A."/>
            <person name="Zhou J."/>
            <person name="Xu C."/>
            <person name="Bowers J.E."/>
            <person name="Van der Hulst R."/>
            <person name="Ayyampalayam S."/>
            <person name="Mercati F."/>
            <person name="Riccardi P."/>
            <person name="McKain M.R."/>
            <person name="Kakrana A."/>
            <person name="Tang H."/>
            <person name="Ray J."/>
            <person name="Groenendijk J."/>
            <person name="Arikit S."/>
            <person name="Mathioni S.M."/>
            <person name="Nakano M."/>
            <person name="Shan H."/>
            <person name="Telgmann-Rauber A."/>
            <person name="Kanno A."/>
            <person name="Yue Z."/>
            <person name="Chen H."/>
            <person name="Li W."/>
            <person name="Chen Y."/>
            <person name="Xu X."/>
            <person name="Zhang Y."/>
            <person name="Luo S."/>
            <person name="Chen H."/>
            <person name="Gao J."/>
            <person name="Mao Z."/>
            <person name="Pires J.C."/>
            <person name="Luo M."/>
            <person name="Kudrna D."/>
            <person name="Wing R.A."/>
            <person name="Meyers B.C."/>
            <person name="Yi K."/>
            <person name="Kong H."/>
            <person name="Lavrijsen P."/>
            <person name="Sunseri F."/>
            <person name="Falavigna A."/>
            <person name="Ye Y."/>
            <person name="Leebens-Mack J.H."/>
            <person name="Chen G."/>
        </authorList>
    </citation>
    <scope>NUCLEOTIDE SEQUENCE [LARGE SCALE GENOMIC DNA]</scope>
    <source>
        <strain evidence="8">cv. DH0086</strain>
    </source>
</reference>
<proteinExistence type="predicted"/>
<feature type="region of interest" description="Disordered" evidence="5">
    <location>
        <begin position="206"/>
        <end position="230"/>
    </location>
</feature>
<dbReference type="InterPro" id="IPR050224">
    <property type="entry name" value="TALE_homeobox"/>
</dbReference>